<gene>
    <name evidence="2" type="ORF">ONB1V03_LOCUS22676</name>
</gene>
<feature type="compositionally biased region" description="Polar residues" evidence="1">
    <location>
        <begin position="47"/>
        <end position="60"/>
    </location>
</feature>
<sequence>SSKSSKASNERPLDDETLFEFLNNKGEDIPEESSVSAATSTAPTVGSKGSSESSVRASPSTHEDFEGRIKSLTTEISSLNRRNIELETDCKRLQKRVA</sequence>
<feature type="region of interest" description="Disordered" evidence="1">
    <location>
        <begin position="23"/>
        <end position="69"/>
    </location>
</feature>
<dbReference type="EMBL" id="OC967064">
    <property type="protein sequence ID" value="CAD7666131.1"/>
    <property type="molecule type" value="Genomic_DNA"/>
</dbReference>
<evidence type="ECO:0000313" key="3">
    <source>
        <dbReference type="Proteomes" id="UP000728032"/>
    </source>
</evidence>
<evidence type="ECO:0000256" key="1">
    <source>
        <dbReference type="SAM" id="MobiDB-lite"/>
    </source>
</evidence>
<accession>A0A7R9R2C6</accession>
<name>A0A7R9R2C6_9ACAR</name>
<organism evidence="2">
    <name type="scientific">Oppiella nova</name>
    <dbReference type="NCBI Taxonomy" id="334625"/>
    <lineage>
        <taxon>Eukaryota</taxon>
        <taxon>Metazoa</taxon>
        <taxon>Ecdysozoa</taxon>
        <taxon>Arthropoda</taxon>
        <taxon>Chelicerata</taxon>
        <taxon>Arachnida</taxon>
        <taxon>Acari</taxon>
        <taxon>Acariformes</taxon>
        <taxon>Sarcoptiformes</taxon>
        <taxon>Oribatida</taxon>
        <taxon>Brachypylina</taxon>
        <taxon>Oppioidea</taxon>
        <taxon>Oppiidae</taxon>
        <taxon>Oppiella</taxon>
    </lineage>
</organism>
<reference evidence="2" key="1">
    <citation type="submission" date="2020-11" db="EMBL/GenBank/DDBJ databases">
        <authorList>
            <person name="Tran Van P."/>
        </authorList>
    </citation>
    <scope>NUCLEOTIDE SEQUENCE</scope>
</reference>
<dbReference type="EMBL" id="CAJPVJ010052239">
    <property type="protein sequence ID" value="CAG2183255.1"/>
    <property type="molecule type" value="Genomic_DNA"/>
</dbReference>
<dbReference type="AlphaFoldDB" id="A0A7R9R2C6"/>
<keyword evidence="3" id="KW-1185">Reference proteome</keyword>
<protein>
    <submittedName>
        <fullName evidence="2">Uncharacterized protein</fullName>
    </submittedName>
</protein>
<feature type="non-terminal residue" evidence="2">
    <location>
        <position position="98"/>
    </location>
</feature>
<feature type="non-terminal residue" evidence="2">
    <location>
        <position position="1"/>
    </location>
</feature>
<proteinExistence type="predicted"/>
<evidence type="ECO:0000313" key="2">
    <source>
        <dbReference type="EMBL" id="CAD7666131.1"/>
    </source>
</evidence>
<dbReference type="Proteomes" id="UP000728032">
    <property type="component" value="Unassembled WGS sequence"/>
</dbReference>
<feature type="compositionally biased region" description="Low complexity" evidence="1">
    <location>
        <begin position="32"/>
        <end position="45"/>
    </location>
</feature>